<feature type="domain" description="PTS EIIA type-4" evidence="6">
    <location>
        <begin position="3"/>
        <end position="131"/>
    </location>
</feature>
<keyword evidence="7" id="KW-0418">Kinase</keyword>
<dbReference type="PROSITE" id="PS51096">
    <property type="entry name" value="PTS_EIIA_TYPE_4"/>
    <property type="match status" value="1"/>
</dbReference>
<dbReference type="InterPro" id="IPR012844">
    <property type="entry name" value="DhaM_N"/>
</dbReference>
<dbReference type="Pfam" id="PF03610">
    <property type="entry name" value="EIIA-man"/>
    <property type="match status" value="1"/>
</dbReference>
<keyword evidence="4" id="KW-0808">Transferase</keyword>
<evidence type="ECO:0000313" key="7">
    <source>
        <dbReference type="EMBL" id="OTW44524.1"/>
    </source>
</evidence>
<dbReference type="Proteomes" id="UP000195152">
    <property type="component" value="Unassembled WGS sequence"/>
</dbReference>
<dbReference type="GO" id="GO:0016020">
    <property type="term" value="C:membrane"/>
    <property type="evidence" value="ECO:0007669"/>
    <property type="project" value="InterPro"/>
</dbReference>
<comment type="subunit">
    <text evidence="5">Homodimer. The dihydroxyacetone kinase complex is composed of a homodimer of DhaM, a homodimer of DhaK and the subunit DhaL.</text>
</comment>
<evidence type="ECO:0000256" key="5">
    <source>
        <dbReference type="ARBA" id="ARBA00046577"/>
    </source>
</evidence>
<dbReference type="NCBIfam" id="TIGR02364">
    <property type="entry name" value="dha_pts"/>
    <property type="match status" value="1"/>
</dbReference>
<reference evidence="7 8" key="1">
    <citation type="submission" date="2016-10" db="EMBL/GenBank/DDBJ databases">
        <title>Comparative genomics of Bacillus thuringiensis reveals a path to pathogens against multiple invertebrate hosts.</title>
        <authorList>
            <person name="Zheng J."/>
            <person name="Gao Q."/>
            <person name="Liu H."/>
            <person name="Peng D."/>
            <person name="Ruan L."/>
            <person name="Sun M."/>
        </authorList>
    </citation>
    <scope>NUCLEOTIDE SEQUENCE [LARGE SCALE GENOMIC DNA]</scope>
    <source>
        <strain evidence="7">BGSC 4AC1</strain>
    </source>
</reference>
<gene>
    <name evidence="7" type="ORF">BK699_30505</name>
</gene>
<dbReference type="GO" id="GO:0019563">
    <property type="term" value="P:glycerol catabolic process"/>
    <property type="evidence" value="ECO:0007669"/>
    <property type="project" value="InterPro"/>
</dbReference>
<dbReference type="InterPro" id="IPR039643">
    <property type="entry name" value="DhaM"/>
</dbReference>
<dbReference type="GO" id="GO:0047324">
    <property type="term" value="F:phosphoenolpyruvate-glycerone phosphotransferase activity"/>
    <property type="evidence" value="ECO:0007669"/>
    <property type="project" value="UniProtKB-EC"/>
</dbReference>
<sequence length="131" mass="13877">MSNVGIVLVSHSYQLVEGLKVLLAQLSSDVSIVSAGGTDDDGIGTSASKIKNAIKSIYNERGVIVFLDLGSALINIELAIEWLAEEGLNQIKIADSPLVEGSYVAVVESGCGKTLEEIYKAELEAKNIIKI</sequence>
<evidence type="ECO:0000256" key="3">
    <source>
        <dbReference type="ARBA" id="ARBA00012095"/>
    </source>
</evidence>
<dbReference type="EC" id="2.7.1.121" evidence="3"/>
<dbReference type="SUPFAM" id="SSF53062">
    <property type="entry name" value="PTS system fructose IIA component-like"/>
    <property type="match status" value="1"/>
</dbReference>
<dbReference type="EMBL" id="NFCF01000111">
    <property type="protein sequence ID" value="OTW44524.1"/>
    <property type="molecule type" value="Genomic_DNA"/>
</dbReference>
<accession>A0A242W1V4</accession>
<dbReference type="RefSeq" id="WP_000072978.1">
    <property type="nucleotide sequence ID" value="NZ_NFCF01000111.1"/>
</dbReference>
<dbReference type="GO" id="GO:0009401">
    <property type="term" value="P:phosphoenolpyruvate-dependent sugar phosphotransferase system"/>
    <property type="evidence" value="ECO:0007669"/>
    <property type="project" value="InterPro"/>
</dbReference>
<evidence type="ECO:0000256" key="4">
    <source>
        <dbReference type="ARBA" id="ARBA00022679"/>
    </source>
</evidence>
<comment type="function">
    <text evidence="2">Component of the dihydroxyacetone kinase complex, which is responsible for the phosphoenolpyruvate (PEP)-dependent phosphorylation of dihydroxyacetone. DhaM serves as the phosphoryl donor. Is phosphorylated by phosphoenolpyruvate in an EI- and HPr-dependent reaction, and a phosphorelay system on histidine residues finally leads to phosphoryl transfer to DhaL and dihydroxyacetone.</text>
</comment>
<dbReference type="InterPro" id="IPR004701">
    <property type="entry name" value="PTS_EIIA_man-typ"/>
</dbReference>
<dbReference type="Gene3D" id="3.40.50.510">
    <property type="entry name" value="Phosphotransferase system, mannose-type IIA component"/>
    <property type="match status" value="1"/>
</dbReference>
<evidence type="ECO:0000256" key="2">
    <source>
        <dbReference type="ARBA" id="ARBA00002788"/>
    </source>
</evidence>
<proteinExistence type="predicted"/>
<comment type="catalytic activity">
    <reaction evidence="1">
        <text>dihydroxyacetone + phosphoenolpyruvate = dihydroxyacetone phosphate + pyruvate</text>
        <dbReference type="Rhea" id="RHEA:18381"/>
        <dbReference type="ChEBI" id="CHEBI:15361"/>
        <dbReference type="ChEBI" id="CHEBI:16016"/>
        <dbReference type="ChEBI" id="CHEBI:57642"/>
        <dbReference type="ChEBI" id="CHEBI:58702"/>
        <dbReference type="EC" id="2.7.1.121"/>
    </reaction>
</comment>
<evidence type="ECO:0000313" key="8">
    <source>
        <dbReference type="Proteomes" id="UP000195152"/>
    </source>
</evidence>
<organism evidence="7 8">
    <name type="scientific">Bacillus thuringiensis serovar mexicanensis</name>
    <dbReference type="NCBI Taxonomy" id="180868"/>
    <lineage>
        <taxon>Bacteria</taxon>
        <taxon>Bacillati</taxon>
        <taxon>Bacillota</taxon>
        <taxon>Bacilli</taxon>
        <taxon>Bacillales</taxon>
        <taxon>Bacillaceae</taxon>
        <taxon>Bacillus</taxon>
        <taxon>Bacillus cereus group</taxon>
    </lineage>
</organism>
<name>A0A242W1V4_BACTU</name>
<dbReference type="PANTHER" id="PTHR38594">
    <property type="entry name" value="PEP-DEPENDENT DIHYDROXYACETONE KINASE, PHOSPHORYL DONOR SUBUNIT DHAM"/>
    <property type="match status" value="1"/>
</dbReference>
<dbReference type="AlphaFoldDB" id="A0A242W1V4"/>
<comment type="caution">
    <text evidence="7">The sequence shown here is derived from an EMBL/GenBank/DDBJ whole genome shotgun (WGS) entry which is preliminary data.</text>
</comment>
<protein>
    <recommendedName>
        <fullName evidence="3">phosphoenolpyruvate--glycerone phosphotransferase</fullName>
        <ecNumber evidence="3">2.7.1.121</ecNumber>
    </recommendedName>
</protein>
<evidence type="ECO:0000259" key="6">
    <source>
        <dbReference type="PROSITE" id="PS51096"/>
    </source>
</evidence>
<evidence type="ECO:0000256" key="1">
    <source>
        <dbReference type="ARBA" id="ARBA00001113"/>
    </source>
</evidence>
<dbReference type="PANTHER" id="PTHR38594:SF1">
    <property type="entry name" value="PEP-DEPENDENT DIHYDROXYACETONE KINASE, PHOSPHORYL DONOR SUBUNIT DHAM"/>
    <property type="match status" value="1"/>
</dbReference>
<dbReference type="InterPro" id="IPR036662">
    <property type="entry name" value="PTS_EIIA_man-typ_sf"/>
</dbReference>